<dbReference type="AlphaFoldDB" id="A0A392UTF3"/>
<organism evidence="2 3">
    <name type="scientific">Trifolium medium</name>
    <dbReference type="NCBI Taxonomy" id="97028"/>
    <lineage>
        <taxon>Eukaryota</taxon>
        <taxon>Viridiplantae</taxon>
        <taxon>Streptophyta</taxon>
        <taxon>Embryophyta</taxon>
        <taxon>Tracheophyta</taxon>
        <taxon>Spermatophyta</taxon>
        <taxon>Magnoliopsida</taxon>
        <taxon>eudicotyledons</taxon>
        <taxon>Gunneridae</taxon>
        <taxon>Pentapetalae</taxon>
        <taxon>rosids</taxon>
        <taxon>fabids</taxon>
        <taxon>Fabales</taxon>
        <taxon>Fabaceae</taxon>
        <taxon>Papilionoideae</taxon>
        <taxon>50 kb inversion clade</taxon>
        <taxon>NPAAA clade</taxon>
        <taxon>Hologalegina</taxon>
        <taxon>IRL clade</taxon>
        <taxon>Trifolieae</taxon>
        <taxon>Trifolium</taxon>
    </lineage>
</organism>
<dbReference type="EMBL" id="LXQA010970978">
    <property type="protein sequence ID" value="MCI79308.1"/>
    <property type="molecule type" value="Genomic_DNA"/>
</dbReference>
<evidence type="ECO:0000256" key="1">
    <source>
        <dbReference type="SAM" id="MobiDB-lite"/>
    </source>
</evidence>
<feature type="non-terminal residue" evidence="2">
    <location>
        <position position="1"/>
    </location>
</feature>
<feature type="region of interest" description="Disordered" evidence="1">
    <location>
        <begin position="1"/>
        <end position="20"/>
    </location>
</feature>
<protein>
    <submittedName>
        <fullName evidence="2">Uncharacterized protein</fullName>
    </submittedName>
</protein>
<sequence length="67" mass="7133">PGTSRAGKHHEQCSLHQGQAVKANYLKTGPARKHEEVKSDTPPTSPPLTPSTAFATPTPPHQLPTLT</sequence>
<feature type="compositionally biased region" description="Pro residues" evidence="1">
    <location>
        <begin position="57"/>
        <end position="67"/>
    </location>
</feature>
<accession>A0A392UTF3</accession>
<comment type="caution">
    <text evidence="2">The sequence shown here is derived from an EMBL/GenBank/DDBJ whole genome shotgun (WGS) entry which is preliminary data.</text>
</comment>
<proteinExistence type="predicted"/>
<reference evidence="2 3" key="1">
    <citation type="journal article" date="2018" name="Front. Plant Sci.">
        <title>Red Clover (Trifolium pratense) and Zigzag Clover (T. medium) - A Picture of Genomic Similarities and Differences.</title>
        <authorList>
            <person name="Dluhosova J."/>
            <person name="Istvanek J."/>
            <person name="Nedelnik J."/>
            <person name="Repkova J."/>
        </authorList>
    </citation>
    <scope>NUCLEOTIDE SEQUENCE [LARGE SCALE GENOMIC DNA]</scope>
    <source>
        <strain evidence="3">cv. 10/8</strain>
        <tissue evidence="2">Leaf</tissue>
    </source>
</reference>
<dbReference type="Proteomes" id="UP000265520">
    <property type="component" value="Unassembled WGS sequence"/>
</dbReference>
<evidence type="ECO:0000313" key="3">
    <source>
        <dbReference type="Proteomes" id="UP000265520"/>
    </source>
</evidence>
<feature type="region of interest" description="Disordered" evidence="1">
    <location>
        <begin position="26"/>
        <end position="67"/>
    </location>
</feature>
<keyword evidence="3" id="KW-1185">Reference proteome</keyword>
<evidence type="ECO:0000313" key="2">
    <source>
        <dbReference type="EMBL" id="MCI79308.1"/>
    </source>
</evidence>
<name>A0A392UTF3_9FABA</name>